<dbReference type="SUPFAM" id="SSF57756">
    <property type="entry name" value="Retrovirus zinc finger-like domains"/>
    <property type="match status" value="1"/>
</dbReference>
<dbReference type="Pfam" id="PF00098">
    <property type="entry name" value="zf-CCHC"/>
    <property type="match status" value="1"/>
</dbReference>
<dbReference type="PROSITE" id="PS50878">
    <property type="entry name" value="RT_POL"/>
    <property type="match status" value="1"/>
</dbReference>
<evidence type="ECO:0000259" key="13">
    <source>
        <dbReference type="PROSITE" id="PS50158"/>
    </source>
</evidence>
<dbReference type="GO" id="GO:0003676">
    <property type="term" value="F:nucleic acid binding"/>
    <property type="evidence" value="ECO:0007669"/>
    <property type="project" value="InterPro"/>
</dbReference>
<dbReference type="CDD" id="cd01647">
    <property type="entry name" value="RT_LTR"/>
    <property type="match status" value="1"/>
</dbReference>
<evidence type="ECO:0000256" key="10">
    <source>
        <dbReference type="ARBA" id="ARBA00022918"/>
    </source>
</evidence>
<feature type="compositionally biased region" description="Basic and acidic residues" evidence="12">
    <location>
        <begin position="312"/>
        <end position="335"/>
    </location>
</feature>
<feature type="region of interest" description="Disordered" evidence="12">
    <location>
        <begin position="281"/>
        <end position="335"/>
    </location>
</feature>
<evidence type="ECO:0000259" key="14">
    <source>
        <dbReference type="PROSITE" id="PS50878"/>
    </source>
</evidence>
<keyword evidence="11" id="KW-0862">Zinc</keyword>
<evidence type="ECO:0000256" key="6">
    <source>
        <dbReference type="ARBA" id="ARBA00022750"/>
    </source>
</evidence>
<evidence type="ECO:0000256" key="5">
    <source>
        <dbReference type="ARBA" id="ARBA00022722"/>
    </source>
</evidence>
<proteinExistence type="predicted"/>
<feature type="region of interest" description="Disordered" evidence="12">
    <location>
        <begin position="1"/>
        <end position="32"/>
    </location>
</feature>
<keyword evidence="8" id="KW-0378">Hydrolase</keyword>
<sequence>MTTRTRTEQVPRATSTRPGSRGEASSTLDDQIRGYRQTARLRHNVRRRLRSLSPGGFRNTLEQQLSPDQELALSRRRRANLVPAEVLYTHNNNEVVNRVYQHYEERSAHVVDRQMDLRFIEEESYRRLVDEGLQFIHLGMGMVRIHMLHRNSAGIEAMIVFRDTRWTDDRQVIASMSVDMTHGSQLVYVIPDAMLSIHDFYNHIQVSIQTRGYNGGWTGGDSNMIVTRSLIGRLTNQSTTNFGYQIQGVTDYLTSHGVSCIPGEQWSVTNRSGEWRLQQSSIAPPEQVPTEARLRPGPRGELSMRFTNFRDQTIRERTSDEDTDSGRPETSGRDETTHYVGALRFDLKGRSKPREEECFEVAAPDVLQSWMQQLSRSPPRQNRYEGPEWDTLGEPSGKYDYKVRYSAPPPTPWPTKPTGWGDEKEDLPPPRFDSSSESFSGGGEIEPLEYHESSEDSYEEVRRRDIEKHNNLIAEGFTQEPRFPGLYAPARVEVIEEDHYEGDASEQNWSEEEPEFDYPQIAAVVNQNNEPELEYPTKKFQELMAKIKGFQNQKVEIAAMNAESSGSGVTSGNFVPPIATTGPSVYPPATGTHGTNIGPQDQGGWGGRMPRSRMPGGYGRPQRPWTLPSAQTENGVMLIIPEDLTLAADAINRWESITINVVSKLAFDNMQDKVDYVENLLGEREKEVWTTWRMKWEDEYRRMVAISDDTRNLTAAIKRVFGVHDPFTGSTFLQNQAYADLERLSCKRMEDVMPFLFTYYQLAAKSGRMWTNEELSDKLFRKLPEAVGPTIEKAYKERYPGLVIGVMARINFIIEYLQNVCKQAALQRSLKNLNFCRTMPVPGYYEKKKYGVRKSTTYKGKPHDTHVKVIKNKDKNAPGRKCKCYLCGIEGHYARECPKKTVQPQRMAYFEGLALADNWDVLSVDVGESDSEGVCSISEGETAGRMDELAAFKTQLPYPVEFEQGMFVLTIEQVTAPAVASGWRRRTELRGDQKVCPHQWSDVAEVSLEDRFCSLCGDNTPVGRRVHCTTCKANLCPVCAWLEFGIRIVAAKTDATKWNYLNKDELIAQLYEHNAFLTHQNKALQGRIEELTKGRNNDLIDLCEGDPDLMAEICDELFRKPASGETSILRGKERVKLEILEEEVRGYKEELELRTPLQKLSEGASTSYKAPEESDEERVGALLAEGELEKLAAVAGESYSRMPKGGLNKLYHLNVQFVIPKAEGGHVSFTVAAIIDTGCTCCCINGAKVPEEAQEEASYAMTFAGVNSRGTTRKKMRAGKMVISGNDFYTPYISVFDMDLPDIDMLIGCNFIKAMQGGIRFEGTEVTIYKKVTTIQTTLEPIKLGYAEFDPDIQVELERAYYAAPVSEAELIKLRDHRLLAELKEQGFIGNDPMLHWAKNQVKCKLDIINPDITIQGKPPSTATPEIKDRYQRHIDALLSIGVIRPSKSRHRTAAFITYSGTSVDPKTGEEIRGKERMVFDYRALNNNTHKDQYTLPGINSIVAAVGNAKIYSKFDLKAGFHQVLMEESSIPWTAFITPVGFYEWLVMPFGIANAPAVFQRKMDNCFHKLREFVAVYIDDILVFSNSLQEHESHLRQMLEVCRKNGLVLSPTKMKVAVTTVEFLGAIIGNGKIKLQPHIVKKISEVDDESLRTLKGLRSWLGIINYARNYIPNCGTLLGPLYSKTSENGDRRMSPQDWKLVRKVKELVKSLPDLELPPAGAYVVIETDGCMEGWGGVCKWKHKKGESASAEKVCAYASGKFPAIKSTIDAEMHGVMNSLEKFQIYFMDKGEVTIRTDCQAIVAFYEKLNANKPSRVRWLNFCDYITNTGVKVVFEHIKGKDNVLADTLSRLTQTLAAVREMPAEQEEILRQALNNTEVQPKERRILMDHICGMLEAQAQKASLHQHGLDP</sequence>
<evidence type="ECO:0000313" key="15">
    <source>
        <dbReference type="EMBL" id="AEE39273.1"/>
    </source>
</evidence>
<dbReference type="Gene3D" id="2.40.70.10">
    <property type="entry name" value="Acid Proteases"/>
    <property type="match status" value="1"/>
</dbReference>
<feature type="domain" description="CCHC-type" evidence="13">
    <location>
        <begin position="883"/>
        <end position="899"/>
    </location>
</feature>
<keyword evidence="9" id="KW-0460">Magnesium</keyword>
<dbReference type="InterPro" id="IPR041373">
    <property type="entry name" value="RT_RNaseH"/>
</dbReference>
<keyword evidence="6" id="KW-0064">Aspartyl protease</keyword>
<dbReference type="InterPro" id="IPR036397">
    <property type="entry name" value="RNaseH_sf"/>
</dbReference>
<evidence type="ECO:0000256" key="12">
    <source>
        <dbReference type="SAM" id="MobiDB-lite"/>
    </source>
</evidence>
<evidence type="ECO:0000256" key="7">
    <source>
        <dbReference type="ARBA" id="ARBA00022759"/>
    </source>
</evidence>
<keyword evidence="3" id="KW-0808">Transferase</keyword>
<dbReference type="InterPro" id="IPR018061">
    <property type="entry name" value="Retropepsins"/>
</dbReference>
<feature type="compositionally biased region" description="Polar residues" evidence="12">
    <location>
        <begin position="12"/>
        <end position="29"/>
    </location>
</feature>
<feature type="region of interest" description="Disordered" evidence="12">
    <location>
        <begin position="372"/>
        <end position="456"/>
    </location>
</feature>
<dbReference type="Pfam" id="PF00078">
    <property type="entry name" value="RVT_1"/>
    <property type="match status" value="1"/>
</dbReference>
<dbReference type="SMART" id="SM00343">
    <property type="entry name" value="ZnF_C2HC"/>
    <property type="match status" value="1"/>
</dbReference>
<dbReference type="Gene3D" id="3.10.10.10">
    <property type="entry name" value="HIV Type 1 Reverse Transcriptase, subunit A, domain 1"/>
    <property type="match status" value="1"/>
</dbReference>
<keyword evidence="4" id="KW-0548">Nucleotidyltransferase</keyword>
<accession>F5BDD5</accession>
<dbReference type="EC" id="2.7.7.49" evidence="1"/>
<dbReference type="GO" id="GO:0004190">
    <property type="term" value="F:aspartic-type endopeptidase activity"/>
    <property type="evidence" value="ECO:0007669"/>
    <property type="project" value="UniProtKB-KW"/>
</dbReference>
<dbReference type="PROSITE" id="PS50158">
    <property type="entry name" value="ZF_CCHC"/>
    <property type="match status" value="1"/>
</dbReference>
<evidence type="ECO:0000256" key="11">
    <source>
        <dbReference type="PROSITE-ProRule" id="PRU00047"/>
    </source>
</evidence>
<evidence type="ECO:0000256" key="1">
    <source>
        <dbReference type="ARBA" id="ARBA00012493"/>
    </source>
</evidence>
<dbReference type="InterPro" id="IPR051320">
    <property type="entry name" value="Viral_Replic_Matur_Polypro"/>
</dbReference>
<dbReference type="Gene3D" id="3.30.420.10">
    <property type="entry name" value="Ribonuclease H-like superfamily/Ribonuclease H"/>
    <property type="match status" value="1"/>
</dbReference>
<organism evidence="15">
    <name type="scientific">Gooseberry vein banding associated virus</name>
    <dbReference type="NCBI Taxonomy" id="157270"/>
    <lineage>
        <taxon>Viruses</taxon>
        <taxon>Riboviria</taxon>
        <taxon>Pararnavirae</taxon>
        <taxon>Artverviricota</taxon>
        <taxon>Revtraviricetes</taxon>
        <taxon>Ortervirales</taxon>
        <taxon>Caulimoviridae</taxon>
        <taxon>Badnavirus</taxon>
        <taxon>Badnavirus venaribis</taxon>
    </lineage>
</organism>
<keyword evidence="5" id="KW-0540">Nuclease</keyword>
<dbReference type="InterPro" id="IPR043128">
    <property type="entry name" value="Rev_trsase/Diguanyl_cyclase"/>
</dbReference>
<dbReference type="InterPro" id="IPR021109">
    <property type="entry name" value="Peptidase_aspartic_dom_sf"/>
</dbReference>
<keyword evidence="7" id="KW-0255">Endonuclease</keyword>
<dbReference type="GO" id="GO:0006508">
    <property type="term" value="P:proteolysis"/>
    <property type="evidence" value="ECO:0007669"/>
    <property type="project" value="UniProtKB-KW"/>
</dbReference>
<evidence type="ECO:0000256" key="9">
    <source>
        <dbReference type="ARBA" id="ARBA00022842"/>
    </source>
</evidence>
<evidence type="ECO:0000256" key="4">
    <source>
        <dbReference type="ARBA" id="ARBA00022695"/>
    </source>
</evidence>
<feature type="domain" description="Reverse transcriptase" evidence="14">
    <location>
        <begin position="1445"/>
        <end position="1628"/>
    </location>
</feature>
<dbReference type="GO" id="GO:0003964">
    <property type="term" value="F:RNA-directed DNA polymerase activity"/>
    <property type="evidence" value="ECO:0007669"/>
    <property type="project" value="UniProtKB-KW"/>
</dbReference>
<dbReference type="InterPro" id="IPR036875">
    <property type="entry name" value="Znf_CCHC_sf"/>
</dbReference>
<dbReference type="InterPro" id="IPR000477">
    <property type="entry name" value="RT_dom"/>
</dbReference>
<evidence type="ECO:0000256" key="3">
    <source>
        <dbReference type="ARBA" id="ARBA00022679"/>
    </source>
</evidence>
<dbReference type="Pfam" id="PF22909">
    <property type="entry name" value="Caulimovir_coat_dom"/>
    <property type="match status" value="1"/>
</dbReference>
<reference evidence="15" key="1">
    <citation type="journal article" date="2011" name="Virus Genes">
        <title>Molecular analysis of the complete genomic sequences of four isolates of Gooseberry vein banding associated virus.</title>
        <authorList>
            <person name="Xu D."/>
            <person name="Mock R."/>
            <person name="Kinard G."/>
            <person name="Li R."/>
        </authorList>
    </citation>
    <scope>NUCLEOTIDE SEQUENCE</scope>
    <source>
        <strain evidence="15">RC</strain>
    </source>
</reference>
<dbReference type="Gene3D" id="4.10.60.10">
    <property type="entry name" value="Zinc finger, CCHC-type"/>
    <property type="match status" value="1"/>
</dbReference>
<dbReference type="SUPFAM" id="SSF56672">
    <property type="entry name" value="DNA/RNA polymerases"/>
    <property type="match status" value="1"/>
</dbReference>
<dbReference type="Pfam" id="PF17917">
    <property type="entry name" value="RT_RNaseH"/>
    <property type="match status" value="1"/>
</dbReference>
<dbReference type="InterPro" id="IPR001878">
    <property type="entry name" value="Znf_CCHC"/>
</dbReference>
<dbReference type="PANTHER" id="PTHR33064">
    <property type="entry name" value="POL PROTEIN"/>
    <property type="match status" value="1"/>
</dbReference>
<protein>
    <recommendedName>
        <fullName evidence="1">RNA-directed DNA polymerase</fullName>
        <ecNumber evidence="1">2.7.7.49</ecNumber>
    </recommendedName>
</protein>
<evidence type="ECO:0000256" key="2">
    <source>
        <dbReference type="ARBA" id="ARBA00022670"/>
    </source>
</evidence>
<dbReference type="Gene3D" id="3.30.70.270">
    <property type="match status" value="2"/>
</dbReference>
<keyword evidence="11" id="KW-0479">Metal-binding</keyword>
<dbReference type="PANTHER" id="PTHR33064:SF37">
    <property type="entry name" value="RIBONUCLEASE H"/>
    <property type="match status" value="1"/>
</dbReference>
<keyword evidence="10" id="KW-0695">RNA-directed DNA polymerase</keyword>
<name>F5BDD5_9VIRU</name>
<dbReference type="CDD" id="cd19757">
    <property type="entry name" value="Bbox1"/>
    <property type="match status" value="1"/>
</dbReference>
<dbReference type="InterPro" id="IPR043502">
    <property type="entry name" value="DNA/RNA_pol_sf"/>
</dbReference>
<dbReference type="EMBL" id="HQ852249">
    <property type="protein sequence ID" value="AEE39273.1"/>
    <property type="molecule type" value="Genomic_DNA"/>
</dbReference>
<dbReference type="Pfam" id="PF00077">
    <property type="entry name" value="RVP"/>
    <property type="match status" value="1"/>
</dbReference>
<keyword evidence="2" id="KW-0645">Protease</keyword>
<dbReference type="GO" id="GO:0008270">
    <property type="term" value="F:zinc ion binding"/>
    <property type="evidence" value="ECO:0007669"/>
    <property type="project" value="UniProtKB-KW"/>
</dbReference>
<dbReference type="GO" id="GO:0004519">
    <property type="term" value="F:endonuclease activity"/>
    <property type="evidence" value="ECO:0007669"/>
    <property type="project" value="UniProtKB-KW"/>
</dbReference>
<evidence type="ECO:0000256" key="8">
    <source>
        <dbReference type="ARBA" id="ARBA00022801"/>
    </source>
</evidence>
<keyword evidence="11" id="KW-0863">Zinc-finger</keyword>